<keyword evidence="4" id="KW-1003">Cell membrane</keyword>
<proteinExistence type="inferred from homology"/>
<name>A0A9P0MNU3_NEZVI</name>
<comment type="similarity">
    <text evidence="2">Belongs to the TMEM231 family.</text>
</comment>
<keyword evidence="8 12" id="KW-0472">Membrane</keyword>
<dbReference type="Pfam" id="PF10149">
    <property type="entry name" value="TM231"/>
    <property type="match status" value="1"/>
</dbReference>
<dbReference type="OrthoDB" id="426438at2759"/>
<evidence type="ECO:0000256" key="7">
    <source>
        <dbReference type="ARBA" id="ARBA00023069"/>
    </source>
</evidence>
<keyword evidence="10" id="KW-0966">Cell projection</keyword>
<evidence type="ECO:0000256" key="5">
    <source>
        <dbReference type="ARBA" id="ARBA00022692"/>
    </source>
</evidence>
<dbReference type="Proteomes" id="UP001152798">
    <property type="component" value="Chromosome 3"/>
</dbReference>
<keyword evidence="9" id="KW-0325">Glycoprotein</keyword>
<dbReference type="PANTHER" id="PTHR14605">
    <property type="entry name" value="CHST5 PROTEIN"/>
    <property type="match status" value="1"/>
</dbReference>
<comment type="subcellular location">
    <subcellularLocation>
        <location evidence="1">Cell projection</location>
        <location evidence="1">Cilium membrane</location>
        <topology evidence="1">Multi-pass membrane protein</topology>
    </subcellularLocation>
</comment>
<evidence type="ECO:0000256" key="10">
    <source>
        <dbReference type="ARBA" id="ARBA00023273"/>
    </source>
</evidence>
<keyword evidence="14" id="KW-1185">Reference proteome</keyword>
<dbReference type="GO" id="GO:0035869">
    <property type="term" value="C:ciliary transition zone"/>
    <property type="evidence" value="ECO:0007669"/>
    <property type="project" value="TreeGrafter"/>
</dbReference>
<evidence type="ECO:0000256" key="1">
    <source>
        <dbReference type="ARBA" id="ARBA00004272"/>
    </source>
</evidence>
<comment type="function">
    <text evidence="11">Transmembrane component of the tectonic-like complex, a complex localized at the transition zone of primary cilia and acting as a barrier that prevents diffusion of transmembrane proteins between the cilia and plasma membranes. Required for ciliogenesis and sonic hedgehog/SHH signaling.</text>
</comment>
<evidence type="ECO:0000256" key="3">
    <source>
        <dbReference type="ARBA" id="ARBA00015087"/>
    </source>
</evidence>
<dbReference type="EMBL" id="OV725079">
    <property type="protein sequence ID" value="CAH1397242.1"/>
    <property type="molecule type" value="Genomic_DNA"/>
</dbReference>
<dbReference type="PANTHER" id="PTHR14605:SF1">
    <property type="entry name" value="TRANSMEMBRANE PROTEIN 231"/>
    <property type="match status" value="1"/>
</dbReference>
<accession>A0A9P0MNU3</accession>
<protein>
    <recommendedName>
        <fullName evidence="3">Transmembrane protein 231</fullName>
    </recommendedName>
</protein>
<evidence type="ECO:0000313" key="13">
    <source>
        <dbReference type="EMBL" id="CAH1397242.1"/>
    </source>
</evidence>
<evidence type="ECO:0000313" key="14">
    <source>
        <dbReference type="Proteomes" id="UP001152798"/>
    </source>
</evidence>
<dbReference type="GO" id="GO:0060170">
    <property type="term" value="C:ciliary membrane"/>
    <property type="evidence" value="ECO:0007669"/>
    <property type="project" value="UniProtKB-SubCell"/>
</dbReference>
<feature type="transmembrane region" description="Helical" evidence="12">
    <location>
        <begin position="25"/>
        <end position="43"/>
    </location>
</feature>
<evidence type="ECO:0000256" key="4">
    <source>
        <dbReference type="ARBA" id="ARBA00022475"/>
    </source>
</evidence>
<keyword evidence="5 12" id="KW-0812">Transmembrane</keyword>
<evidence type="ECO:0000256" key="9">
    <source>
        <dbReference type="ARBA" id="ARBA00023180"/>
    </source>
</evidence>
<gene>
    <name evidence="13" type="ORF">NEZAVI_LOCUS7110</name>
</gene>
<keyword evidence="7" id="KW-0969">Cilium</keyword>
<evidence type="ECO:0000256" key="6">
    <source>
        <dbReference type="ARBA" id="ARBA00022989"/>
    </source>
</evidence>
<organism evidence="13 14">
    <name type="scientific">Nezara viridula</name>
    <name type="common">Southern green stink bug</name>
    <name type="synonym">Cimex viridulus</name>
    <dbReference type="NCBI Taxonomy" id="85310"/>
    <lineage>
        <taxon>Eukaryota</taxon>
        <taxon>Metazoa</taxon>
        <taxon>Ecdysozoa</taxon>
        <taxon>Arthropoda</taxon>
        <taxon>Hexapoda</taxon>
        <taxon>Insecta</taxon>
        <taxon>Pterygota</taxon>
        <taxon>Neoptera</taxon>
        <taxon>Paraneoptera</taxon>
        <taxon>Hemiptera</taxon>
        <taxon>Heteroptera</taxon>
        <taxon>Panheteroptera</taxon>
        <taxon>Pentatomomorpha</taxon>
        <taxon>Pentatomoidea</taxon>
        <taxon>Pentatomidae</taxon>
        <taxon>Pentatominae</taxon>
        <taxon>Nezara</taxon>
    </lineage>
</organism>
<dbReference type="GO" id="GO:0060271">
    <property type="term" value="P:cilium assembly"/>
    <property type="evidence" value="ECO:0007669"/>
    <property type="project" value="TreeGrafter"/>
</dbReference>
<dbReference type="GO" id="GO:0032880">
    <property type="term" value="P:regulation of protein localization"/>
    <property type="evidence" value="ECO:0007669"/>
    <property type="project" value="TreeGrafter"/>
</dbReference>
<reference evidence="13" key="1">
    <citation type="submission" date="2022-01" db="EMBL/GenBank/DDBJ databases">
        <authorList>
            <person name="King R."/>
        </authorList>
    </citation>
    <scope>NUCLEOTIDE SEQUENCE</scope>
</reference>
<evidence type="ECO:0000256" key="8">
    <source>
        <dbReference type="ARBA" id="ARBA00023136"/>
    </source>
</evidence>
<evidence type="ECO:0000256" key="2">
    <source>
        <dbReference type="ARBA" id="ARBA00009082"/>
    </source>
</evidence>
<evidence type="ECO:0000256" key="11">
    <source>
        <dbReference type="ARBA" id="ARBA00024803"/>
    </source>
</evidence>
<dbReference type="InterPro" id="IPR019306">
    <property type="entry name" value="TMEM231"/>
</dbReference>
<keyword evidence="6 12" id="KW-1133">Transmembrane helix</keyword>
<sequence length="303" mass="35750">MVQYVIFSESLRCYYKTSICSKATIVIFIINMFTFFVPFLLAYKTQGLWQKTDHYREQPEVHFKYDYFVLLEADKIEKPVICTTFPSLVYVTEVYDTCRSIKVREEDHNKDGLNDKIIFEVEADLDTYENVYAVTVILIFNYKLHSYSQFQMESAGWIECHSPFGGAKLHVTTDLRLRQRQPLRHKGRDLRFNTTLSMESELGLSSFLQAYAERNVTTRLDNIYSTWTRGKAAGDPFKFSLGINIPEETILYTPGFWQIIKMAWVQYLSLLYLSILVSRRVKHFILDNRLVHNIKVQPWKHMH</sequence>
<dbReference type="AlphaFoldDB" id="A0A9P0MNU3"/>
<evidence type="ECO:0000256" key="12">
    <source>
        <dbReference type="SAM" id="Phobius"/>
    </source>
</evidence>